<feature type="compositionally biased region" description="Polar residues" evidence="1">
    <location>
        <begin position="49"/>
        <end position="76"/>
    </location>
</feature>
<evidence type="ECO:0000256" key="1">
    <source>
        <dbReference type="SAM" id="MobiDB-lite"/>
    </source>
</evidence>
<dbReference type="Proteomes" id="UP000053676">
    <property type="component" value="Unassembled WGS sequence"/>
</dbReference>
<dbReference type="EMBL" id="KI669015">
    <property type="protein sequence ID" value="ETN70007.1"/>
    <property type="molecule type" value="Genomic_DNA"/>
</dbReference>
<evidence type="ECO:0000313" key="2">
    <source>
        <dbReference type="EMBL" id="ETN70007.1"/>
    </source>
</evidence>
<evidence type="ECO:0000313" key="3">
    <source>
        <dbReference type="Proteomes" id="UP000053676"/>
    </source>
</evidence>
<keyword evidence="3" id="KW-1185">Reference proteome</keyword>
<organism evidence="2 3">
    <name type="scientific">Necator americanus</name>
    <name type="common">Human hookworm</name>
    <dbReference type="NCBI Taxonomy" id="51031"/>
    <lineage>
        <taxon>Eukaryota</taxon>
        <taxon>Metazoa</taxon>
        <taxon>Ecdysozoa</taxon>
        <taxon>Nematoda</taxon>
        <taxon>Chromadorea</taxon>
        <taxon>Rhabditida</taxon>
        <taxon>Rhabditina</taxon>
        <taxon>Rhabditomorpha</taxon>
        <taxon>Strongyloidea</taxon>
        <taxon>Ancylostomatidae</taxon>
        <taxon>Bunostominae</taxon>
        <taxon>Necator</taxon>
    </lineage>
</organism>
<feature type="compositionally biased region" description="Basic residues" evidence="1">
    <location>
        <begin position="36"/>
        <end position="47"/>
    </location>
</feature>
<proteinExistence type="predicted"/>
<sequence>MSPEIAPVVCRAKTMRRAARGNPFADSTNPVNRWFANRRRKQTKRTKTVPSPASVTPATVSQESTSRPTTPVSKENVMTQLTPDVISAFAQVCHDSGIAGHNSNFGEQSLFENVKCLFPQLPGGIRYFG</sequence>
<dbReference type="AlphaFoldDB" id="W2SMR4"/>
<protein>
    <submittedName>
        <fullName evidence="2">Uncharacterized protein</fullName>
    </submittedName>
</protein>
<feature type="region of interest" description="Disordered" evidence="1">
    <location>
        <begin position="18"/>
        <end position="76"/>
    </location>
</feature>
<accession>W2SMR4</accession>
<dbReference type="KEGG" id="nai:NECAME_00955"/>
<gene>
    <name evidence="2" type="ORF">NECAME_00955</name>
</gene>
<reference evidence="3" key="1">
    <citation type="journal article" date="2014" name="Nat. Genet.">
        <title>Genome of the human hookworm Necator americanus.</title>
        <authorList>
            <person name="Tang Y.T."/>
            <person name="Gao X."/>
            <person name="Rosa B.A."/>
            <person name="Abubucker S."/>
            <person name="Hallsworth-Pepin K."/>
            <person name="Martin J."/>
            <person name="Tyagi R."/>
            <person name="Heizer E."/>
            <person name="Zhang X."/>
            <person name="Bhonagiri-Palsikar V."/>
            <person name="Minx P."/>
            <person name="Warren W.C."/>
            <person name="Wang Q."/>
            <person name="Zhan B."/>
            <person name="Hotez P.J."/>
            <person name="Sternberg P.W."/>
            <person name="Dougall A."/>
            <person name="Gaze S.T."/>
            <person name="Mulvenna J."/>
            <person name="Sotillo J."/>
            <person name="Ranganathan S."/>
            <person name="Rabelo E.M."/>
            <person name="Wilson R.K."/>
            <person name="Felgner P.L."/>
            <person name="Bethony J."/>
            <person name="Hawdon J.M."/>
            <person name="Gasser R.B."/>
            <person name="Loukas A."/>
            <person name="Mitreva M."/>
        </authorList>
    </citation>
    <scope>NUCLEOTIDE SEQUENCE [LARGE SCALE GENOMIC DNA]</scope>
</reference>
<name>W2SMR4_NECAM</name>